<dbReference type="RefSeq" id="WP_263414658.1">
    <property type="nucleotide sequence ID" value="NZ_BAABBH010000001.1"/>
</dbReference>
<keyword evidence="2" id="KW-0732">Signal</keyword>
<feature type="region of interest" description="Disordered" evidence="1">
    <location>
        <begin position="311"/>
        <end position="331"/>
    </location>
</feature>
<feature type="chain" id="PRO_5046678015" description="OmpA family protein" evidence="2">
    <location>
        <begin position="30"/>
        <end position="576"/>
    </location>
</feature>
<organism evidence="3 4">
    <name type="scientific">Terriglobus aquaticus</name>
    <dbReference type="NCBI Taxonomy" id="940139"/>
    <lineage>
        <taxon>Bacteria</taxon>
        <taxon>Pseudomonadati</taxon>
        <taxon>Acidobacteriota</taxon>
        <taxon>Terriglobia</taxon>
        <taxon>Terriglobales</taxon>
        <taxon>Acidobacteriaceae</taxon>
        <taxon>Terriglobus</taxon>
    </lineage>
</organism>
<evidence type="ECO:0000313" key="3">
    <source>
        <dbReference type="EMBL" id="MFN2977171.1"/>
    </source>
</evidence>
<reference evidence="3 4" key="1">
    <citation type="submission" date="2024-12" db="EMBL/GenBank/DDBJ databases">
        <authorList>
            <person name="Lee Y."/>
        </authorList>
    </citation>
    <scope>NUCLEOTIDE SEQUENCE [LARGE SCALE GENOMIC DNA]</scope>
    <source>
        <strain evidence="3 4">03SUJ4</strain>
    </source>
</reference>
<evidence type="ECO:0000256" key="2">
    <source>
        <dbReference type="SAM" id="SignalP"/>
    </source>
</evidence>
<keyword evidence="4" id="KW-1185">Reference proteome</keyword>
<dbReference type="InterPro" id="IPR035986">
    <property type="entry name" value="PKD_dom_sf"/>
</dbReference>
<accession>A0ABW9KQG7</accession>
<evidence type="ECO:0008006" key="5">
    <source>
        <dbReference type="Google" id="ProtNLM"/>
    </source>
</evidence>
<dbReference type="SUPFAM" id="SSF49299">
    <property type="entry name" value="PKD domain"/>
    <property type="match status" value="1"/>
</dbReference>
<dbReference type="Gene3D" id="2.60.40.10">
    <property type="entry name" value="Immunoglobulins"/>
    <property type="match status" value="2"/>
</dbReference>
<sequence>MQVRFWKMLLATALSGLLLSWLLPATVSAQALASNPNDWPTSRVDLFAGYSYLKPMHANVGTANEAKPITTGGLFSVAGYFNNVLGVELAGSYHPSGPNDCVESVQGGLIVRHNISRLVPFVHALGGGSKVGGPDAQPCTWGHGYTAGIGVDFDLHTLHNHLAIRPIQADYNYNYVDFGPSNPPANTSGGIIKMNAYSLSTGLVVRFGDTGSRGETSYGPALACEANPTTVNSGEPVTVTSSNTGLNKNRRTTYTWTTTGGKLSGSGETIQIATDGLAPGTYTVNGRVMQGGHLSQQATCRAEFQVTGPANATATSTAPANGTALPTSPANSRALSALPATSATSGASLTVGCTAAPAMLNPGESATLTTSVSGNGGRSLTYSYTASAGQASGTGPTGTLNSGGAAPGDIIATCTATDTSGATGSANTTVRVIDPRSAAAAATQAMCTISFERDRRRPARVDNEAKGCLDDIAINLQRDSGSELVMIGNNSTGERTDTAAERAANAKLYLTREKGVDPARISLRIGQAGDRSVTSTLIPAGAHYDDSMSVPVNESAVQHSGEAYGTPQSTRQTHRR</sequence>
<dbReference type="EMBL" id="JBJYXY010000001">
    <property type="protein sequence ID" value="MFN2977171.1"/>
    <property type="molecule type" value="Genomic_DNA"/>
</dbReference>
<name>A0ABW9KQG7_9BACT</name>
<dbReference type="InterPro" id="IPR013783">
    <property type="entry name" value="Ig-like_fold"/>
</dbReference>
<gene>
    <name evidence="3" type="ORF">ACK2TP_15475</name>
</gene>
<feature type="signal peptide" evidence="2">
    <location>
        <begin position="1"/>
        <end position="29"/>
    </location>
</feature>
<proteinExistence type="predicted"/>
<protein>
    <recommendedName>
        <fullName evidence="5">OmpA family protein</fullName>
    </recommendedName>
</protein>
<evidence type="ECO:0000256" key="1">
    <source>
        <dbReference type="SAM" id="MobiDB-lite"/>
    </source>
</evidence>
<dbReference type="Proteomes" id="UP001634747">
    <property type="component" value="Unassembled WGS sequence"/>
</dbReference>
<feature type="region of interest" description="Disordered" evidence="1">
    <location>
        <begin position="554"/>
        <end position="576"/>
    </location>
</feature>
<comment type="caution">
    <text evidence="3">The sequence shown here is derived from an EMBL/GenBank/DDBJ whole genome shotgun (WGS) entry which is preliminary data.</text>
</comment>
<evidence type="ECO:0000313" key="4">
    <source>
        <dbReference type="Proteomes" id="UP001634747"/>
    </source>
</evidence>
<feature type="compositionally biased region" description="Polar residues" evidence="1">
    <location>
        <begin position="566"/>
        <end position="576"/>
    </location>
</feature>
<feature type="compositionally biased region" description="Low complexity" evidence="1">
    <location>
        <begin position="311"/>
        <end position="324"/>
    </location>
</feature>